<evidence type="ECO:0000313" key="5">
    <source>
        <dbReference type="Proteomes" id="UP000319731"/>
    </source>
</evidence>
<dbReference type="AlphaFoldDB" id="A0A507C2W4"/>
<dbReference type="InterPro" id="IPR016135">
    <property type="entry name" value="UBQ-conjugating_enzyme/RWD"/>
</dbReference>
<dbReference type="GeneID" id="42006135"/>
<dbReference type="Proteomes" id="UP000319731">
    <property type="component" value="Unassembled WGS sequence"/>
</dbReference>
<dbReference type="RefSeq" id="XP_031023184.1">
    <property type="nucleotide sequence ID" value="XM_031170838.1"/>
</dbReference>
<keyword evidence="1" id="KW-0833">Ubl conjugation pathway</keyword>
<evidence type="ECO:0000313" key="4">
    <source>
        <dbReference type="EMBL" id="TPX31853.1"/>
    </source>
</evidence>
<proteinExistence type="predicted"/>
<sequence length="221" mass="25446">MAAVASSESMPGMNDETPKADQDMSGFYTRYFKRYELLIEFKNLQHPSQCPPGIYIMPSPDNLNEWYGCLFIHKGFYARGVFKFVVKIPESYPQLAPSVTFLTDMFHPLIDRFGNMDISHHFPTWRPRKDLISHVLKYVKECFKESILSKLDENSVPNKDSLHMFVHERPLFAKLAAQCATLSVSDSILYDSYLPNNPVKFAPIQESQIQAILKQLEENNS</sequence>
<dbReference type="STRING" id="1806994.A0A507C2W4"/>
<dbReference type="Gene3D" id="3.10.110.10">
    <property type="entry name" value="Ubiquitin Conjugating Enzyme"/>
    <property type="match status" value="1"/>
</dbReference>
<protein>
    <recommendedName>
        <fullName evidence="3">UBC core domain-containing protein</fullName>
    </recommendedName>
</protein>
<comment type="caution">
    <text evidence="4">The sequence shown here is derived from an EMBL/GenBank/DDBJ whole genome shotgun (WGS) entry which is preliminary data.</text>
</comment>
<dbReference type="PANTHER" id="PTHR24067">
    <property type="entry name" value="UBIQUITIN-CONJUGATING ENZYME E2"/>
    <property type="match status" value="1"/>
</dbReference>
<keyword evidence="5" id="KW-1185">Reference proteome</keyword>
<evidence type="ECO:0000256" key="2">
    <source>
        <dbReference type="SAM" id="MobiDB-lite"/>
    </source>
</evidence>
<dbReference type="InterPro" id="IPR000608">
    <property type="entry name" value="UBC"/>
</dbReference>
<evidence type="ECO:0000256" key="1">
    <source>
        <dbReference type="ARBA" id="ARBA00022786"/>
    </source>
</evidence>
<accession>A0A507C2W4</accession>
<evidence type="ECO:0000259" key="3">
    <source>
        <dbReference type="PROSITE" id="PS50127"/>
    </source>
</evidence>
<name>A0A507C2W4_9FUNG</name>
<dbReference type="CDD" id="cd23814">
    <property type="entry name" value="UEV_AKTIP"/>
    <property type="match status" value="1"/>
</dbReference>
<reference evidence="4 5" key="1">
    <citation type="journal article" date="2019" name="Sci. Rep.">
        <title>Comparative genomics of chytrid fungi reveal insights into the obligate biotrophic and pathogenic lifestyle of Synchytrium endobioticum.</title>
        <authorList>
            <person name="van de Vossenberg B.T.L.H."/>
            <person name="Warris S."/>
            <person name="Nguyen H.D.T."/>
            <person name="van Gent-Pelzer M.P.E."/>
            <person name="Joly D.L."/>
            <person name="van de Geest H.C."/>
            <person name="Bonants P.J.M."/>
            <person name="Smith D.S."/>
            <person name="Levesque C.A."/>
            <person name="van der Lee T.A.J."/>
        </authorList>
    </citation>
    <scope>NUCLEOTIDE SEQUENCE [LARGE SCALE GENOMIC DNA]</scope>
    <source>
        <strain evidence="4 5">JEL517</strain>
    </source>
</reference>
<dbReference type="EMBL" id="QEAO01000038">
    <property type="protein sequence ID" value="TPX31853.1"/>
    <property type="molecule type" value="Genomic_DNA"/>
</dbReference>
<dbReference type="PROSITE" id="PS50127">
    <property type="entry name" value="UBC_2"/>
    <property type="match status" value="1"/>
</dbReference>
<feature type="domain" description="UBC core" evidence="3">
    <location>
        <begin position="32"/>
        <end position="185"/>
    </location>
</feature>
<dbReference type="SMART" id="SM00212">
    <property type="entry name" value="UBCc"/>
    <property type="match status" value="1"/>
</dbReference>
<gene>
    <name evidence="4" type="ORF">SmJEL517_g04910</name>
</gene>
<dbReference type="Pfam" id="PF00179">
    <property type="entry name" value="UQ_con"/>
    <property type="match status" value="1"/>
</dbReference>
<dbReference type="InterPro" id="IPR050113">
    <property type="entry name" value="Ub_conjugating_enzyme"/>
</dbReference>
<dbReference type="SUPFAM" id="SSF54495">
    <property type="entry name" value="UBC-like"/>
    <property type="match status" value="1"/>
</dbReference>
<feature type="region of interest" description="Disordered" evidence="2">
    <location>
        <begin position="1"/>
        <end position="21"/>
    </location>
</feature>
<organism evidence="4 5">
    <name type="scientific">Synchytrium microbalum</name>
    <dbReference type="NCBI Taxonomy" id="1806994"/>
    <lineage>
        <taxon>Eukaryota</taxon>
        <taxon>Fungi</taxon>
        <taxon>Fungi incertae sedis</taxon>
        <taxon>Chytridiomycota</taxon>
        <taxon>Chytridiomycota incertae sedis</taxon>
        <taxon>Chytridiomycetes</taxon>
        <taxon>Synchytriales</taxon>
        <taxon>Synchytriaceae</taxon>
        <taxon>Synchytrium</taxon>
    </lineage>
</organism>
<dbReference type="OrthoDB" id="5596422at2759"/>